<organism evidence="6 7">
    <name type="scientific">Metarhizium anisopliae (strain ARSEF 549)</name>
    <dbReference type="NCBI Taxonomy" id="3151832"/>
    <lineage>
        <taxon>Eukaryota</taxon>
        <taxon>Fungi</taxon>
        <taxon>Dikarya</taxon>
        <taxon>Ascomycota</taxon>
        <taxon>Pezizomycotina</taxon>
        <taxon>Sordariomycetes</taxon>
        <taxon>Hypocreomycetidae</taxon>
        <taxon>Hypocreales</taxon>
        <taxon>Clavicipitaceae</taxon>
        <taxon>Metarhizium</taxon>
    </lineage>
</organism>
<dbReference type="Gene3D" id="3.40.50.720">
    <property type="entry name" value="NAD(P)-binding Rossmann-like Domain"/>
    <property type="match status" value="1"/>
</dbReference>
<dbReference type="Pfam" id="PF00106">
    <property type="entry name" value="adh_short"/>
    <property type="match status" value="1"/>
</dbReference>
<dbReference type="CDD" id="cd05233">
    <property type="entry name" value="SDR_c"/>
    <property type="match status" value="1"/>
</dbReference>
<evidence type="ECO:0000256" key="5">
    <source>
        <dbReference type="ARBA" id="ARBA00046017"/>
    </source>
</evidence>
<dbReference type="PRINTS" id="PR00081">
    <property type="entry name" value="GDHRDH"/>
</dbReference>
<keyword evidence="3" id="KW-0521">NADP</keyword>
<keyword evidence="7" id="KW-1185">Reference proteome</keyword>
<evidence type="ECO:0000256" key="1">
    <source>
        <dbReference type="ARBA" id="ARBA00006484"/>
    </source>
</evidence>
<proteinExistence type="inferred from homology"/>
<dbReference type="SUPFAM" id="SSF51735">
    <property type="entry name" value="NAD(P)-binding Rossmann-fold domains"/>
    <property type="match status" value="1"/>
</dbReference>
<evidence type="ECO:0000256" key="3">
    <source>
        <dbReference type="ARBA" id="ARBA00022857"/>
    </source>
</evidence>
<comment type="caution">
    <text evidence="6">The sequence shown here is derived from an EMBL/GenBank/DDBJ whole genome shotgun (WGS) entry which is preliminary data.</text>
</comment>
<evidence type="ECO:0000256" key="4">
    <source>
        <dbReference type="ARBA" id="ARBA00023002"/>
    </source>
</evidence>
<dbReference type="GO" id="GO:0016491">
    <property type="term" value="F:oxidoreductase activity"/>
    <property type="evidence" value="ECO:0007669"/>
    <property type="project" value="UniProtKB-KW"/>
</dbReference>
<protein>
    <recommendedName>
        <fullName evidence="2">Hydroxynaphthalene reductase-like protein Arp2</fullName>
    </recommendedName>
</protein>
<dbReference type="Proteomes" id="UP000031186">
    <property type="component" value="Unassembled WGS sequence"/>
</dbReference>
<name>A0A0B4FFS0_METAF</name>
<dbReference type="PROSITE" id="PS00061">
    <property type="entry name" value="ADH_SHORT"/>
    <property type="match status" value="1"/>
</dbReference>
<comment type="similarity">
    <text evidence="1">Belongs to the short-chain dehydrogenases/reductases (SDR) family.</text>
</comment>
<dbReference type="InterPro" id="IPR052178">
    <property type="entry name" value="Sec_Metab_Biosynth_SDR"/>
</dbReference>
<evidence type="ECO:0000256" key="2">
    <source>
        <dbReference type="ARBA" id="ARBA00015194"/>
    </source>
</evidence>
<dbReference type="EMBL" id="AZNF01000008">
    <property type="protein sequence ID" value="KID64666.1"/>
    <property type="molecule type" value="Genomic_DNA"/>
</dbReference>
<dbReference type="VEuPathDB" id="FungiDB:MAN_06840"/>
<dbReference type="PANTHER" id="PTHR43618:SF8">
    <property type="entry name" value="7ALPHA-HYDROXYSTEROID DEHYDROGENASE"/>
    <property type="match status" value="1"/>
</dbReference>
<evidence type="ECO:0000313" key="7">
    <source>
        <dbReference type="Proteomes" id="UP000031186"/>
    </source>
</evidence>
<dbReference type="AlphaFoldDB" id="A0A0B4FFS0"/>
<sequence length="329" mass="35587">MPYPVSLPSLKEFHRKSYPAISPGRSELSQEGRTVVITGGNSGIGYAIARGFVTANASTVIIIGRRAAVVDSAVARLVEDGKRVGSKSSIQGHVYDISDLASAAAFWTGLHKQGVYVHVLVLNAATSGPAAPILEAGSENVWATFEANVRSTLTFSEHFYKQDGKNANEHKFLVNVSSCSNYMWSTMAPERPSYGMTKNASTLLVQQIAKDTNVMDMQVVSFHPGAIATEEVARRLGSDDTLNIAFDNEDLAGHFAVWAASHEAEFLHGRFVWANWDVNEIKTGDNGEKIEKDPNFLKVGIEGLAESIGSPMLSPEELEAVLARSKGKF</sequence>
<keyword evidence="4" id="KW-0560">Oxidoreductase</keyword>
<comment type="function">
    <text evidence="5">Hydroxynaphthalene reductase-like protein; part of the Pks2 gene cluster that mediates the formation of infectious structures (appressoria), enabling these fungi to kill insects faster. The product of the Pks2 gene cluster is different from the one of Pks1 and has still not been identified.</text>
</comment>
<feature type="non-terminal residue" evidence="6">
    <location>
        <position position="1"/>
    </location>
</feature>
<dbReference type="HOGENOM" id="CLU_010194_8_2_1"/>
<dbReference type="InterPro" id="IPR036291">
    <property type="entry name" value="NAD(P)-bd_dom_sf"/>
</dbReference>
<dbReference type="InterPro" id="IPR002347">
    <property type="entry name" value="SDR_fam"/>
</dbReference>
<dbReference type="PANTHER" id="PTHR43618">
    <property type="entry name" value="7-ALPHA-HYDROXYSTEROID DEHYDROGENASE"/>
    <property type="match status" value="1"/>
</dbReference>
<accession>A0A0B4FFS0</accession>
<dbReference type="InterPro" id="IPR020904">
    <property type="entry name" value="Sc_DH/Rdtase_CS"/>
</dbReference>
<reference evidence="6 7" key="1">
    <citation type="journal article" date="2014" name="Proc. Natl. Acad. Sci. U.S.A.">
        <title>Trajectory and genomic determinants of fungal-pathogen speciation and host adaptation.</title>
        <authorList>
            <person name="Hu X."/>
            <person name="Xiao G."/>
            <person name="Zheng P."/>
            <person name="Shang Y."/>
            <person name="Su Y."/>
            <person name="Zhang X."/>
            <person name="Liu X."/>
            <person name="Zhan S."/>
            <person name="St Leger R.J."/>
            <person name="Wang C."/>
        </authorList>
    </citation>
    <scope>NUCLEOTIDE SEQUENCE [LARGE SCALE GENOMIC DNA]</scope>
    <source>
        <strain evidence="6 7">ARSEF 549</strain>
    </source>
</reference>
<gene>
    <name evidence="6" type="ORF">MAN_06840</name>
</gene>
<evidence type="ECO:0000313" key="6">
    <source>
        <dbReference type="EMBL" id="KID64666.1"/>
    </source>
</evidence>